<dbReference type="STRING" id="464029.SAMN02982989_4217"/>
<dbReference type="OrthoDB" id="129807at2"/>
<keyword evidence="2" id="KW-1133">Transmembrane helix</keyword>
<reference evidence="4" key="1">
    <citation type="submission" date="2017-04" db="EMBL/GenBank/DDBJ databases">
        <authorList>
            <person name="Varghese N."/>
            <person name="Submissions S."/>
        </authorList>
    </citation>
    <scope>NUCLEOTIDE SEQUENCE [LARGE SCALE GENOMIC DNA]</scope>
    <source>
        <strain evidence="4">B4P</strain>
    </source>
</reference>
<gene>
    <name evidence="3" type="ORF">SAMN02982989_4217</name>
</gene>
<protein>
    <submittedName>
        <fullName evidence="3">Uncharacterized protein</fullName>
    </submittedName>
</protein>
<evidence type="ECO:0000256" key="2">
    <source>
        <dbReference type="SAM" id="Phobius"/>
    </source>
</evidence>
<evidence type="ECO:0000313" key="4">
    <source>
        <dbReference type="Proteomes" id="UP000192903"/>
    </source>
</evidence>
<organism evidence="3 4">
    <name type="scientific">Xaviernesmea oryzae</name>
    <dbReference type="NCBI Taxonomy" id="464029"/>
    <lineage>
        <taxon>Bacteria</taxon>
        <taxon>Pseudomonadati</taxon>
        <taxon>Pseudomonadota</taxon>
        <taxon>Alphaproteobacteria</taxon>
        <taxon>Hyphomicrobiales</taxon>
        <taxon>Rhizobiaceae</taxon>
        <taxon>Rhizobium/Agrobacterium group</taxon>
        <taxon>Xaviernesmea</taxon>
    </lineage>
</organism>
<dbReference type="AlphaFoldDB" id="A0A1X7GPT6"/>
<keyword evidence="2" id="KW-0812">Transmembrane</keyword>
<evidence type="ECO:0000313" key="3">
    <source>
        <dbReference type="EMBL" id="SMF72801.1"/>
    </source>
</evidence>
<accession>A0A1X7GPT6</accession>
<keyword evidence="4" id="KW-1185">Reference proteome</keyword>
<dbReference type="EMBL" id="FXAF01000011">
    <property type="protein sequence ID" value="SMF72801.1"/>
    <property type="molecule type" value="Genomic_DNA"/>
</dbReference>
<feature type="transmembrane region" description="Helical" evidence="2">
    <location>
        <begin position="17"/>
        <end position="42"/>
    </location>
</feature>
<proteinExistence type="predicted"/>
<keyword evidence="2" id="KW-0472">Membrane</keyword>
<dbReference type="Proteomes" id="UP000192903">
    <property type="component" value="Unassembled WGS sequence"/>
</dbReference>
<name>A0A1X7GPT6_9HYPH</name>
<evidence type="ECO:0000256" key="1">
    <source>
        <dbReference type="SAM" id="MobiDB-lite"/>
    </source>
</evidence>
<feature type="region of interest" description="Disordered" evidence="1">
    <location>
        <begin position="45"/>
        <end position="71"/>
    </location>
</feature>
<dbReference type="RefSeq" id="WP_085424817.1">
    <property type="nucleotide sequence ID" value="NZ_FXAF01000011.1"/>
</dbReference>
<sequence length="122" mass="13363">MSEASGFERKDASARHVVLALVGLFLLVAVFFGIVALIVSGISPEEAPPPSQFGAENLRAGPRLEVNPADDQRRAEEAIWARLQGYGWADRNTGRARIPIERAMEIIATQGWPDRDRRKGGP</sequence>